<organism evidence="1 2">
    <name type="scientific">Linderina macrospora</name>
    <dbReference type="NCBI Taxonomy" id="4868"/>
    <lineage>
        <taxon>Eukaryota</taxon>
        <taxon>Fungi</taxon>
        <taxon>Fungi incertae sedis</taxon>
        <taxon>Zoopagomycota</taxon>
        <taxon>Kickxellomycotina</taxon>
        <taxon>Kickxellomycetes</taxon>
        <taxon>Kickxellales</taxon>
        <taxon>Kickxellaceae</taxon>
        <taxon>Linderina</taxon>
    </lineage>
</organism>
<feature type="non-terminal residue" evidence="1">
    <location>
        <position position="1"/>
    </location>
</feature>
<sequence length="128" mass="14216">GDVPAVVHQDIVGLDIAVHDIVCSVQVVDCRCDLSDPKANNALNKPPTLHMEAQIAAHHQVHNHEHVEIVLEREPQVDHKRMVDLLENVALTNDIQVRLVANAVCLADIFECIGFARFLVLNNPHFAK</sequence>
<gene>
    <name evidence="1" type="ORF">FBU59_006291</name>
</gene>
<evidence type="ECO:0000313" key="2">
    <source>
        <dbReference type="Proteomes" id="UP001150603"/>
    </source>
</evidence>
<accession>A0ACC1J079</accession>
<comment type="caution">
    <text evidence="1">The sequence shown here is derived from an EMBL/GenBank/DDBJ whole genome shotgun (WGS) entry which is preliminary data.</text>
</comment>
<protein>
    <submittedName>
        <fullName evidence="1">Uncharacterized protein</fullName>
    </submittedName>
</protein>
<name>A0ACC1J079_9FUNG</name>
<keyword evidence="2" id="KW-1185">Reference proteome</keyword>
<proteinExistence type="predicted"/>
<reference evidence="1" key="1">
    <citation type="submission" date="2022-07" db="EMBL/GenBank/DDBJ databases">
        <title>Phylogenomic reconstructions and comparative analyses of Kickxellomycotina fungi.</title>
        <authorList>
            <person name="Reynolds N.K."/>
            <person name="Stajich J.E."/>
            <person name="Barry K."/>
            <person name="Grigoriev I.V."/>
            <person name="Crous P."/>
            <person name="Smith M.E."/>
        </authorList>
    </citation>
    <scope>NUCLEOTIDE SEQUENCE</scope>
    <source>
        <strain evidence="1">NRRL 5244</strain>
    </source>
</reference>
<evidence type="ECO:0000313" key="1">
    <source>
        <dbReference type="EMBL" id="KAJ1932670.1"/>
    </source>
</evidence>
<dbReference type="EMBL" id="JANBPW010005415">
    <property type="protein sequence ID" value="KAJ1932670.1"/>
    <property type="molecule type" value="Genomic_DNA"/>
</dbReference>
<dbReference type="Proteomes" id="UP001150603">
    <property type="component" value="Unassembled WGS sequence"/>
</dbReference>